<evidence type="ECO:0000313" key="2">
    <source>
        <dbReference type="EMBL" id="KAE8716262.1"/>
    </source>
</evidence>
<dbReference type="Pfam" id="PF20919">
    <property type="entry name" value="DHU1_N"/>
    <property type="match status" value="1"/>
</dbReference>
<reference evidence="2" key="1">
    <citation type="submission" date="2019-09" db="EMBL/GenBank/DDBJ databases">
        <title>Draft genome information of white flower Hibiscus syriacus.</title>
        <authorList>
            <person name="Kim Y.-M."/>
        </authorList>
    </citation>
    <scope>NUCLEOTIDE SEQUENCE [LARGE SCALE GENOMIC DNA]</scope>
    <source>
        <strain evidence="2">YM2019G1</strain>
    </source>
</reference>
<sequence length="75" mass="8357">MLSAAPFLFQVSSEYEIEDVDVLNESSCALSVEYALLLMRSIGQKLRIVDLQDYQLGKTSCGIIGSCRVYYSILV</sequence>
<keyword evidence="3" id="KW-1185">Reference proteome</keyword>
<evidence type="ECO:0000313" key="3">
    <source>
        <dbReference type="Proteomes" id="UP000436088"/>
    </source>
</evidence>
<name>A0A6A3BMJ7_HIBSY</name>
<gene>
    <name evidence="2" type="ORF">F3Y22_tig00110151pilonHSYRG00173</name>
</gene>
<dbReference type="InterPro" id="IPR048514">
    <property type="entry name" value="DHU1_N"/>
</dbReference>
<dbReference type="EMBL" id="VEPZ02000852">
    <property type="protein sequence ID" value="KAE8716262.1"/>
    <property type="molecule type" value="Genomic_DNA"/>
</dbReference>
<protein>
    <recommendedName>
        <fullName evidence="1">DWD hypersensitive to UV-B 1 N-terminal domain-containing protein</fullName>
    </recommendedName>
</protein>
<dbReference type="AlphaFoldDB" id="A0A6A3BMJ7"/>
<organism evidence="2 3">
    <name type="scientific">Hibiscus syriacus</name>
    <name type="common">Rose of Sharon</name>
    <dbReference type="NCBI Taxonomy" id="106335"/>
    <lineage>
        <taxon>Eukaryota</taxon>
        <taxon>Viridiplantae</taxon>
        <taxon>Streptophyta</taxon>
        <taxon>Embryophyta</taxon>
        <taxon>Tracheophyta</taxon>
        <taxon>Spermatophyta</taxon>
        <taxon>Magnoliopsida</taxon>
        <taxon>eudicotyledons</taxon>
        <taxon>Gunneridae</taxon>
        <taxon>Pentapetalae</taxon>
        <taxon>rosids</taxon>
        <taxon>malvids</taxon>
        <taxon>Malvales</taxon>
        <taxon>Malvaceae</taxon>
        <taxon>Malvoideae</taxon>
        <taxon>Hibiscus</taxon>
    </lineage>
</organism>
<proteinExistence type="predicted"/>
<feature type="domain" description="DWD hypersensitive to UV-B 1 N-terminal" evidence="1">
    <location>
        <begin position="15"/>
        <end position="58"/>
    </location>
</feature>
<evidence type="ECO:0000259" key="1">
    <source>
        <dbReference type="Pfam" id="PF20919"/>
    </source>
</evidence>
<dbReference type="Proteomes" id="UP000436088">
    <property type="component" value="Unassembled WGS sequence"/>
</dbReference>
<comment type="caution">
    <text evidence="2">The sequence shown here is derived from an EMBL/GenBank/DDBJ whole genome shotgun (WGS) entry which is preliminary data.</text>
</comment>
<accession>A0A6A3BMJ7</accession>